<organism evidence="1 2">
    <name type="scientific">Perkinsus olseni</name>
    <name type="common">Perkinsus atlanticus</name>
    <dbReference type="NCBI Taxonomy" id="32597"/>
    <lineage>
        <taxon>Eukaryota</taxon>
        <taxon>Sar</taxon>
        <taxon>Alveolata</taxon>
        <taxon>Perkinsozoa</taxon>
        <taxon>Perkinsea</taxon>
        <taxon>Perkinsida</taxon>
        <taxon>Perkinsidae</taxon>
        <taxon>Perkinsus</taxon>
    </lineage>
</organism>
<dbReference type="SUPFAM" id="SSF52047">
    <property type="entry name" value="RNI-like"/>
    <property type="match status" value="1"/>
</dbReference>
<dbReference type="AlphaFoldDB" id="A0A7J6S8L3"/>
<sequence>IRGTAYGAPGDKGWLKGRAWRNLLIEVTIRDDRWRVTTLAISDRHRRALADLAASVTAGVESSTKTLIGFTFAEPCTTAMLEALRRCDGLEKLDITVDRRQANKLVPLPAHTTLRELRLAFPVLGNMTRRERSAADAAVDEVVASLATYKSLRKVVIDGCGTSLELSHTSMRALSDIAISTLGLLDVEITVTEFTELGGMLAVLRDLVITGSLRGKPGIYQLLRDSCPRLRTLEVSGDGLASTAAYDEMKKLRDRGVRVY</sequence>
<comment type="caution">
    <text evidence="1">The sequence shown here is derived from an EMBL/GenBank/DDBJ whole genome shotgun (WGS) entry which is preliminary data.</text>
</comment>
<evidence type="ECO:0000313" key="1">
    <source>
        <dbReference type="EMBL" id="KAF4728380.1"/>
    </source>
</evidence>
<name>A0A7J6S8L3_PEROL</name>
<accession>A0A7J6S8L3</accession>
<dbReference type="Proteomes" id="UP000553632">
    <property type="component" value="Unassembled WGS sequence"/>
</dbReference>
<dbReference type="EMBL" id="JABANO010020517">
    <property type="protein sequence ID" value="KAF4728380.1"/>
    <property type="molecule type" value="Genomic_DNA"/>
</dbReference>
<dbReference type="Gene3D" id="3.80.10.10">
    <property type="entry name" value="Ribonuclease Inhibitor"/>
    <property type="match status" value="1"/>
</dbReference>
<feature type="non-terminal residue" evidence="1">
    <location>
        <position position="1"/>
    </location>
</feature>
<reference evidence="1 2" key="1">
    <citation type="submission" date="2020-04" db="EMBL/GenBank/DDBJ databases">
        <title>Perkinsus olseni comparative genomics.</title>
        <authorList>
            <person name="Bogema D.R."/>
        </authorList>
    </citation>
    <scope>NUCLEOTIDE SEQUENCE [LARGE SCALE GENOMIC DNA]</scope>
    <source>
        <strain evidence="1 2">ATCC PRA-207</strain>
    </source>
</reference>
<proteinExistence type="predicted"/>
<keyword evidence="2" id="KW-1185">Reference proteome</keyword>
<protein>
    <submittedName>
        <fullName evidence="1">Uncharacterized protein</fullName>
    </submittedName>
</protein>
<dbReference type="InterPro" id="IPR032675">
    <property type="entry name" value="LRR_dom_sf"/>
</dbReference>
<evidence type="ECO:0000313" key="2">
    <source>
        <dbReference type="Proteomes" id="UP000553632"/>
    </source>
</evidence>
<gene>
    <name evidence="1" type="ORF">FOZ63_006755</name>
</gene>